<evidence type="ECO:0000256" key="3">
    <source>
        <dbReference type="ARBA" id="ARBA00022448"/>
    </source>
</evidence>
<evidence type="ECO:0000256" key="4">
    <source>
        <dbReference type="ARBA" id="ARBA00022692"/>
    </source>
</evidence>
<keyword evidence="8" id="KW-0509">mRNA transport</keyword>
<comment type="subunit">
    <text evidence="8">Part of the nuclear pore complex (NPC).</text>
</comment>
<organism evidence="10 11">
    <name type="scientific">Heterorhabditis bacteriophora</name>
    <name type="common">Entomopathogenic nematode worm</name>
    <dbReference type="NCBI Taxonomy" id="37862"/>
    <lineage>
        <taxon>Eukaryota</taxon>
        <taxon>Metazoa</taxon>
        <taxon>Ecdysozoa</taxon>
        <taxon>Nematoda</taxon>
        <taxon>Chromadorea</taxon>
        <taxon>Rhabditida</taxon>
        <taxon>Rhabditina</taxon>
        <taxon>Rhabditomorpha</taxon>
        <taxon>Strongyloidea</taxon>
        <taxon>Heterorhabditidae</taxon>
        <taxon>Heterorhabditis</taxon>
    </lineage>
</organism>
<dbReference type="FunFam" id="1.20.1080.10:FF:000088">
    <property type="entry name" value="AQuaPorin or aquaglyceroporin related"/>
    <property type="match status" value="1"/>
</dbReference>
<dbReference type="PANTHER" id="PTHR43829:SF4">
    <property type="entry name" value="AQUAPORIN-9"/>
    <property type="match status" value="1"/>
</dbReference>
<dbReference type="Gene3D" id="1.20.1080.10">
    <property type="entry name" value="Glycerol uptake facilitator protein"/>
    <property type="match status" value="1"/>
</dbReference>
<dbReference type="NCBIfam" id="TIGR00861">
    <property type="entry name" value="MIP"/>
    <property type="match status" value="1"/>
</dbReference>
<proteinExistence type="inferred from homology"/>
<accession>A0A1I7XUZ1</accession>
<feature type="transmembrane region" description="Helical" evidence="9">
    <location>
        <begin position="23"/>
        <end position="45"/>
    </location>
</feature>
<keyword evidence="6 8" id="KW-0472">Membrane</keyword>
<evidence type="ECO:0000256" key="8">
    <source>
        <dbReference type="RuleBase" id="RU365072"/>
    </source>
</evidence>
<dbReference type="PANTHER" id="PTHR43829">
    <property type="entry name" value="AQUAPORIN OR AQUAGLYCEROPORIN RELATED"/>
    <property type="match status" value="1"/>
</dbReference>
<evidence type="ECO:0000313" key="10">
    <source>
        <dbReference type="Proteomes" id="UP000095283"/>
    </source>
</evidence>
<evidence type="ECO:0000256" key="2">
    <source>
        <dbReference type="ARBA" id="ARBA00006175"/>
    </source>
</evidence>
<comment type="function">
    <text evidence="7">Aquaglyceroporin that may modulate the water content and osmolytes during anhydrobiosis.</text>
</comment>
<evidence type="ECO:0000256" key="7">
    <source>
        <dbReference type="ARBA" id="ARBA00045280"/>
    </source>
</evidence>
<dbReference type="GO" id="GO:0015031">
    <property type="term" value="P:protein transport"/>
    <property type="evidence" value="ECO:0007669"/>
    <property type="project" value="UniProtKB-KW"/>
</dbReference>
<dbReference type="Pfam" id="PF04121">
    <property type="entry name" value="Nup84_Nup100"/>
    <property type="match status" value="1"/>
</dbReference>
<dbReference type="Gene3D" id="1.10.3450.20">
    <property type="match status" value="1"/>
</dbReference>
<reference evidence="11" key="1">
    <citation type="submission" date="2016-11" db="UniProtKB">
        <authorList>
            <consortium name="WormBaseParasite"/>
        </authorList>
    </citation>
    <scope>IDENTIFICATION</scope>
</reference>
<keyword evidence="5 9" id="KW-1133">Transmembrane helix</keyword>
<keyword evidence="10" id="KW-1185">Reference proteome</keyword>
<feature type="transmembrane region" description="Helical" evidence="9">
    <location>
        <begin position="57"/>
        <end position="76"/>
    </location>
</feature>
<comment type="subcellular location">
    <subcellularLocation>
        <location evidence="1">Membrane</location>
        <topology evidence="1">Multi-pass membrane protein</topology>
    </subcellularLocation>
    <subcellularLocation>
        <location evidence="8">Nucleus</location>
        <location evidence="8">Nuclear pore complex</location>
    </subcellularLocation>
    <subcellularLocation>
        <location evidence="8">Nucleus membrane</location>
    </subcellularLocation>
</comment>
<dbReference type="Gene3D" id="1.20.190.50">
    <property type="match status" value="1"/>
</dbReference>
<dbReference type="CDD" id="cd00333">
    <property type="entry name" value="MIP"/>
    <property type="match status" value="1"/>
</dbReference>
<sequence length="868" mass="98467">MDDFRDKVGSLFRIEDNKLIRELLAECIGTFFLLLIGTSANVQSAASVGGNSTSCHIAWGIGFMFAIYLAATVSGANINPAISFAQWVMGNIPIWKVVLYSLAQLIGAYLGAAVSYFGHHDDLWILDQGVRQVYGDHGTAGLFTTFPTRHMSTWGSLLDQVIGTAILSGLLCLITDKRHKIPAALVPPLAGGIMSMIAMTYGTNGGFAINPARDLGPRLFTLCAGYGWEVFSFNNYSYFWIPIVGPFIGALIGAWLYKLFIGLHGLNEVLDLSNNLKGYNNDSLLANLIVNDREFRMVYTLWRWCQENAMREPQGFADLATQYNSMSNVRNIRSATIRNLSLCKEGMGADFDSPCVTEDTESMEKAVRIVFSLVRCGRINEAIRFVTDLGASSLAPALKMYSFLTEPSLSPLDVDDPNYKISQKRVLFIRTMETLVEKSEISPYLRMLWAALSGRLEPLLSLATRTEDRLWCFANAAVNLRISEARGEMKITNDVPITIDAIFDEIVTDEKWPYYSIYGFTLRNNWAELIDWMVDWTDSHKTDDQLIRFMAHIAVICRWKNHAHDLLKALVNNLLEKSLFYMIPFYATLLPDEVAKHCLLATMNGINSEIESEIDRIAYLDALKGSGFDRDFFAKMIGRHISEHVRRIHVNDQDDYARIVLREVAEREVLNRAETQLRQNIESDLNVATLYQISIKEHHNHNLLFEAFDSCEMFSRKNSELEAIALRDKSNAENEAEDWRALDLIQHTERTVEHRKREKHIKHTKATLDIYKQRAMSSCEMFLRHTGWRTETSEVGRCSELSSLRDKSYFQILQLMISTCNSVKDYWTIMEMAGLIAEKELGLCKDLSKENLRIILEKIHSSAGHLLS</sequence>
<evidence type="ECO:0000313" key="11">
    <source>
        <dbReference type="WBParaSite" id="Hba_21574"/>
    </source>
</evidence>
<comment type="function">
    <text evidence="8">Functions as a component of the nuclear pore complex (NPC).</text>
</comment>
<comment type="similarity">
    <text evidence="8">Belongs to the nucleoporin Nup84/Nup107 family.</text>
</comment>
<protein>
    <recommendedName>
        <fullName evidence="8">Nuclear pore complex protein</fullName>
    </recommendedName>
</protein>
<evidence type="ECO:0000256" key="5">
    <source>
        <dbReference type="ARBA" id="ARBA00022989"/>
    </source>
</evidence>
<dbReference type="PRINTS" id="PR00783">
    <property type="entry name" value="MINTRINSICP"/>
</dbReference>
<dbReference type="AlphaFoldDB" id="A0A1I7XUZ1"/>
<dbReference type="GO" id="GO:0017056">
    <property type="term" value="F:structural constituent of nuclear pore"/>
    <property type="evidence" value="ECO:0007669"/>
    <property type="project" value="UniProtKB-UniRule"/>
</dbReference>
<dbReference type="SUPFAM" id="SSF81338">
    <property type="entry name" value="Aquaporin-like"/>
    <property type="match status" value="1"/>
</dbReference>
<feature type="transmembrane region" description="Helical" evidence="9">
    <location>
        <begin position="154"/>
        <end position="174"/>
    </location>
</feature>
<keyword evidence="8" id="KW-0906">Nuclear pore complex</keyword>
<dbReference type="GO" id="GO:0031965">
    <property type="term" value="C:nuclear membrane"/>
    <property type="evidence" value="ECO:0007669"/>
    <property type="project" value="UniProtKB-SubCell"/>
</dbReference>
<feature type="transmembrane region" description="Helical" evidence="9">
    <location>
        <begin position="238"/>
        <end position="257"/>
    </location>
</feature>
<dbReference type="InterPro" id="IPR023271">
    <property type="entry name" value="Aquaporin-like"/>
</dbReference>
<keyword evidence="8" id="KW-0653">Protein transport</keyword>
<dbReference type="Proteomes" id="UP000095283">
    <property type="component" value="Unplaced"/>
</dbReference>
<feature type="transmembrane region" description="Helical" evidence="9">
    <location>
        <begin position="97"/>
        <end position="117"/>
    </location>
</feature>
<feature type="transmembrane region" description="Helical" evidence="9">
    <location>
        <begin position="181"/>
        <end position="201"/>
    </location>
</feature>
<name>A0A1I7XUZ1_HETBA</name>
<evidence type="ECO:0000256" key="6">
    <source>
        <dbReference type="ARBA" id="ARBA00023136"/>
    </source>
</evidence>
<dbReference type="InterPro" id="IPR007252">
    <property type="entry name" value="Nup84/Nup107"/>
</dbReference>
<dbReference type="InterPro" id="IPR000425">
    <property type="entry name" value="MIP"/>
</dbReference>
<comment type="similarity">
    <text evidence="2">Belongs to the MIP/aquaporin (TC 1.A.8) family.</text>
</comment>
<keyword evidence="8" id="KW-0539">Nucleus</keyword>
<evidence type="ECO:0000256" key="1">
    <source>
        <dbReference type="ARBA" id="ARBA00004141"/>
    </source>
</evidence>
<keyword evidence="8" id="KW-0811">Translocation</keyword>
<dbReference type="InterPro" id="IPR050363">
    <property type="entry name" value="MIP/Aquaporin"/>
</dbReference>
<keyword evidence="3 8" id="KW-0813">Transport</keyword>
<dbReference type="GO" id="GO:0015254">
    <property type="term" value="F:glycerol channel activity"/>
    <property type="evidence" value="ECO:0007669"/>
    <property type="project" value="TreeGrafter"/>
</dbReference>
<evidence type="ECO:0000256" key="9">
    <source>
        <dbReference type="SAM" id="Phobius"/>
    </source>
</evidence>
<dbReference type="GO" id="GO:0005643">
    <property type="term" value="C:nuclear pore"/>
    <property type="evidence" value="ECO:0007669"/>
    <property type="project" value="UniProtKB-SubCell"/>
</dbReference>
<dbReference type="PROSITE" id="PS00221">
    <property type="entry name" value="MIP"/>
    <property type="match status" value="1"/>
</dbReference>
<dbReference type="InterPro" id="IPR022357">
    <property type="entry name" value="MIP_CS"/>
</dbReference>
<keyword evidence="4 9" id="KW-0812">Transmembrane</keyword>
<dbReference type="GO" id="GO:0015250">
    <property type="term" value="F:water channel activity"/>
    <property type="evidence" value="ECO:0007669"/>
    <property type="project" value="TreeGrafter"/>
</dbReference>
<dbReference type="Pfam" id="PF00230">
    <property type="entry name" value="MIP"/>
    <property type="match status" value="1"/>
</dbReference>
<dbReference type="WBParaSite" id="Hba_21574">
    <property type="protein sequence ID" value="Hba_21574"/>
    <property type="gene ID" value="Hba_21574"/>
</dbReference>
<dbReference type="GO" id="GO:0016323">
    <property type="term" value="C:basolateral plasma membrane"/>
    <property type="evidence" value="ECO:0007669"/>
    <property type="project" value="TreeGrafter"/>
</dbReference>